<evidence type="ECO:0000256" key="4">
    <source>
        <dbReference type="ARBA" id="ARBA00022807"/>
    </source>
</evidence>
<evidence type="ECO:0000256" key="5">
    <source>
        <dbReference type="SAM" id="SignalP"/>
    </source>
</evidence>
<dbReference type="Gene3D" id="3.90.1720.10">
    <property type="entry name" value="endopeptidase domain like (from Nostoc punctiforme)"/>
    <property type="match status" value="1"/>
</dbReference>
<evidence type="ECO:0000256" key="3">
    <source>
        <dbReference type="ARBA" id="ARBA00022801"/>
    </source>
</evidence>
<dbReference type="InterPro" id="IPR001119">
    <property type="entry name" value="SLH_dom"/>
</dbReference>
<dbReference type="InterPro" id="IPR051202">
    <property type="entry name" value="Peptidase_C40"/>
</dbReference>
<dbReference type="AlphaFoldDB" id="A0A7W8CSY5"/>
<evidence type="ECO:0000313" key="8">
    <source>
        <dbReference type="EMBL" id="MBB5179420.1"/>
    </source>
</evidence>
<feature type="domain" description="SLH" evidence="6">
    <location>
        <begin position="172"/>
        <end position="235"/>
    </location>
</feature>
<name>A0A7W8CSY5_9BACL</name>
<keyword evidence="2" id="KW-0645">Protease</keyword>
<dbReference type="PROSITE" id="PS51272">
    <property type="entry name" value="SLH"/>
    <property type="match status" value="3"/>
</dbReference>
<dbReference type="Pfam" id="PF00395">
    <property type="entry name" value="SLH"/>
    <property type="match status" value="3"/>
</dbReference>
<accession>A0A7W8CSY5</accession>
<dbReference type="GO" id="GO:0006508">
    <property type="term" value="P:proteolysis"/>
    <property type="evidence" value="ECO:0007669"/>
    <property type="project" value="UniProtKB-KW"/>
</dbReference>
<dbReference type="PANTHER" id="PTHR47053">
    <property type="entry name" value="MUREIN DD-ENDOPEPTIDASE MEPH-RELATED"/>
    <property type="match status" value="1"/>
</dbReference>
<gene>
    <name evidence="8" type="ORF">HNQ44_000844</name>
</gene>
<evidence type="ECO:0000259" key="7">
    <source>
        <dbReference type="PROSITE" id="PS51935"/>
    </source>
</evidence>
<comment type="similarity">
    <text evidence="1">Belongs to the peptidase C40 family.</text>
</comment>
<feature type="signal peptide" evidence="5">
    <location>
        <begin position="1"/>
        <end position="27"/>
    </location>
</feature>
<keyword evidence="4" id="KW-0788">Thiol protease</keyword>
<dbReference type="PROSITE" id="PS51935">
    <property type="entry name" value="NLPC_P60"/>
    <property type="match status" value="1"/>
</dbReference>
<evidence type="ECO:0000256" key="2">
    <source>
        <dbReference type="ARBA" id="ARBA00022670"/>
    </source>
</evidence>
<feature type="domain" description="SLH" evidence="6">
    <location>
        <begin position="236"/>
        <end position="289"/>
    </location>
</feature>
<dbReference type="PANTHER" id="PTHR47053:SF1">
    <property type="entry name" value="MUREIN DD-ENDOPEPTIDASE MEPH-RELATED"/>
    <property type="match status" value="1"/>
</dbReference>
<dbReference type="InterPro" id="IPR038765">
    <property type="entry name" value="Papain-like_cys_pep_sf"/>
</dbReference>
<keyword evidence="9" id="KW-1185">Reference proteome</keyword>
<dbReference type="SUPFAM" id="SSF54001">
    <property type="entry name" value="Cysteine proteinases"/>
    <property type="match status" value="1"/>
</dbReference>
<protein>
    <recommendedName>
        <fullName evidence="10">Hydrolase</fullName>
    </recommendedName>
</protein>
<evidence type="ECO:0008006" key="10">
    <source>
        <dbReference type="Google" id="ProtNLM"/>
    </source>
</evidence>
<dbReference type="Proteomes" id="UP000525923">
    <property type="component" value="Unassembled WGS sequence"/>
</dbReference>
<dbReference type="RefSeq" id="WP_241666115.1">
    <property type="nucleotide sequence ID" value="NZ_CP181055.1"/>
</dbReference>
<reference evidence="8 9" key="1">
    <citation type="submission" date="2020-08" db="EMBL/GenBank/DDBJ databases">
        <title>Genomic Encyclopedia of Type Strains, Phase IV (KMG-IV): sequencing the most valuable type-strain genomes for metagenomic binning, comparative biology and taxonomic classification.</title>
        <authorList>
            <person name="Goeker M."/>
        </authorList>
    </citation>
    <scope>NUCLEOTIDE SEQUENCE [LARGE SCALE GENOMIC DNA]</scope>
    <source>
        <strain evidence="8 9">DSM 15895</strain>
    </source>
</reference>
<dbReference type="Pfam" id="PF00877">
    <property type="entry name" value="NLPC_P60"/>
    <property type="match status" value="1"/>
</dbReference>
<sequence length="345" mass="36906">MKKRLIVMMIAVMVFTASPFMSNEAEASGTVTPSALVEYALKFKGVPYKWGGTTPSGFDCSGYLQYVFNNFGISIPRVSADQQKVGTSISKSNLKPGDLVFFVAQPGNTRISHSGIYVGNGNFVSATSSKGIAVESLNTNPYWAPRYVAAKRYSSVRETTTTPVAAPKPALPVGQYYDVSTGHWAVNEIKSLSSKGIINGYDVSIFKPENPVNRAEAATMIAKALGLKPVNGTSFKDVSSAYWANGYINVAKNAGIIDGRGNGYFEPTALVTRAEISAMLTRAFAMKATNTTVKFNDISGHWAESSVIKVASSNLATGYDDGSFKPDASAKRAELAAFIYRAIGN</sequence>
<dbReference type="GO" id="GO:0008234">
    <property type="term" value="F:cysteine-type peptidase activity"/>
    <property type="evidence" value="ECO:0007669"/>
    <property type="project" value="UniProtKB-KW"/>
</dbReference>
<evidence type="ECO:0000259" key="6">
    <source>
        <dbReference type="PROSITE" id="PS51272"/>
    </source>
</evidence>
<proteinExistence type="inferred from homology"/>
<evidence type="ECO:0000313" key="9">
    <source>
        <dbReference type="Proteomes" id="UP000525923"/>
    </source>
</evidence>
<feature type="domain" description="SLH" evidence="6">
    <location>
        <begin position="290"/>
        <end position="345"/>
    </location>
</feature>
<feature type="chain" id="PRO_5031440163" description="Hydrolase" evidence="5">
    <location>
        <begin position="28"/>
        <end position="345"/>
    </location>
</feature>
<feature type="domain" description="NlpC/P60" evidence="7">
    <location>
        <begin position="30"/>
        <end position="154"/>
    </location>
</feature>
<comment type="caution">
    <text evidence="8">The sequence shown here is derived from an EMBL/GenBank/DDBJ whole genome shotgun (WGS) entry which is preliminary data.</text>
</comment>
<keyword evidence="3" id="KW-0378">Hydrolase</keyword>
<keyword evidence="5" id="KW-0732">Signal</keyword>
<dbReference type="EMBL" id="JACHHE010000002">
    <property type="protein sequence ID" value="MBB5179420.1"/>
    <property type="molecule type" value="Genomic_DNA"/>
</dbReference>
<dbReference type="InterPro" id="IPR000064">
    <property type="entry name" value="NLP_P60_dom"/>
</dbReference>
<organism evidence="8 9">
    <name type="scientific">Planococcus koreensis</name>
    <dbReference type="NCBI Taxonomy" id="112331"/>
    <lineage>
        <taxon>Bacteria</taxon>
        <taxon>Bacillati</taxon>
        <taxon>Bacillota</taxon>
        <taxon>Bacilli</taxon>
        <taxon>Bacillales</taxon>
        <taxon>Caryophanaceae</taxon>
        <taxon>Planococcus</taxon>
    </lineage>
</organism>
<evidence type="ECO:0000256" key="1">
    <source>
        <dbReference type="ARBA" id="ARBA00007074"/>
    </source>
</evidence>